<dbReference type="InterPro" id="IPR006143">
    <property type="entry name" value="RND_pump_MFP"/>
</dbReference>
<dbReference type="RefSeq" id="WP_150005125.1">
    <property type="nucleotide sequence ID" value="NZ_BMOV01000006.1"/>
</dbReference>
<sequence>MKKSFLLAALITVVLVIWVLSGMLFKAPETETNEQKSQTPAQTAFSVRTKKSIATEFQRDLEIRGRTEAIRSVELQAEITGRVVETPVEKGQRVELGTVICRLSTEDRKANLAQAKALRDQRKLEYDAALELVKKGHRSATQLAQSKAEFEAAQAQLSQMQIALDNTEIRAPFAGLVDDRPAEIGDYLQQGGVCARLIDETPFLIVGEVSERDVGALSLGTKARVQIDGIEEQTGTIRFISATASERTRTFRVEVAIPNEDRSLRDGMTATIHVPLEIIRAHPLPPTALVLDADGRLGIRAADQDGLVVFYPVTILSDAGDKIWVGGLPDQIEVITVGQEFVTAGQKVRTVLQPQAAIQPGISQ</sequence>
<comment type="caution">
    <text evidence="4">The sequence shown here is derived from an EMBL/GenBank/DDBJ whole genome shotgun (WGS) entry which is preliminary data.</text>
</comment>
<dbReference type="EMBL" id="BMOV01000006">
    <property type="protein sequence ID" value="GGO13080.1"/>
    <property type="molecule type" value="Genomic_DNA"/>
</dbReference>
<keyword evidence="2" id="KW-0175">Coiled coil</keyword>
<evidence type="ECO:0000256" key="1">
    <source>
        <dbReference type="ARBA" id="ARBA00009477"/>
    </source>
</evidence>
<dbReference type="SUPFAM" id="SSF111369">
    <property type="entry name" value="HlyD-like secretion proteins"/>
    <property type="match status" value="1"/>
</dbReference>
<dbReference type="NCBIfam" id="TIGR01730">
    <property type="entry name" value="RND_mfp"/>
    <property type="match status" value="1"/>
</dbReference>
<dbReference type="Pfam" id="PF25954">
    <property type="entry name" value="Beta-barrel_RND_2"/>
    <property type="match status" value="1"/>
</dbReference>
<evidence type="ECO:0000313" key="4">
    <source>
        <dbReference type="EMBL" id="GGO13080.1"/>
    </source>
</evidence>
<dbReference type="Gene3D" id="2.40.30.170">
    <property type="match status" value="1"/>
</dbReference>
<dbReference type="Proteomes" id="UP000602381">
    <property type="component" value="Unassembled WGS sequence"/>
</dbReference>
<comment type="similarity">
    <text evidence="1">Belongs to the membrane fusion protein (MFP) (TC 8.A.1) family.</text>
</comment>
<dbReference type="PANTHER" id="PTHR30469:SF29">
    <property type="entry name" value="BLR2860 PROTEIN"/>
    <property type="match status" value="1"/>
</dbReference>
<gene>
    <name evidence="4" type="ORF">GCM10007972_18910</name>
</gene>
<dbReference type="Gene3D" id="2.40.420.20">
    <property type="match status" value="1"/>
</dbReference>
<protein>
    <submittedName>
        <fullName evidence="4">Hemolysin D</fullName>
    </submittedName>
</protein>
<dbReference type="PANTHER" id="PTHR30469">
    <property type="entry name" value="MULTIDRUG RESISTANCE PROTEIN MDTA"/>
    <property type="match status" value="1"/>
</dbReference>
<dbReference type="Gene3D" id="2.40.50.100">
    <property type="match status" value="1"/>
</dbReference>
<reference evidence="5" key="1">
    <citation type="journal article" date="2019" name="Int. J. Syst. Evol. Microbiol.">
        <title>The Global Catalogue of Microorganisms (GCM) 10K type strain sequencing project: providing services to taxonomists for standard genome sequencing and annotation.</title>
        <authorList>
            <consortium name="The Broad Institute Genomics Platform"/>
            <consortium name="The Broad Institute Genome Sequencing Center for Infectious Disease"/>
            <person name="Wu L."/>
            <person name="Ma J."/>
        </authorList>
    </citation>
    <scope>NUCLEOTIDE SEQUENCE [LARGE SCALE GENOMIC DNA]</scope>
    <source>
        <strain evidence="5">JCM 17843</strain>
    </source>
</reference>
<organism evidence="4 5">
    <name type="scientific">Iodidimonas muriae</name>
    <dbReference type="NCBI Taxonomy" id="261467"/>
    <lineage>
        <taxon>Bacteria</taxon>
        <taxon>Pseudomonadati</taxon>
        <taxon>Pseudomonadota</taxon>
        <taxon>Alphaproteobacteria</taxon>
        <taxon>Iodidimonadales</taxon>
        <taxon>Iodidimonadaceae</taxon>
        <taxon>Iodidimonas</taxon>
    </lineage>
</organism>
<proteinExistence type="inferred from homology"/>
<evidence type="ECO:0000259" key="3">
    <source>
        <dbReference type="Pfam" id="PF25954"/>
    </source>
</evidence>
<evidence type="ECO:0000256" key="2">
    <source>
        <dbReference type="SAM" id="Coils"/>
    </source>
</evidence>
<feature type="domain" description="CusB-like beta-barrel" evidence="3">
    <location>
        <begin position="208"/>
        <end position="274"/>
    </location>
</feature>
<keyword evidence="5" id="KW-1185">Reference proteome</keyword>
<dbReference type="InterPro" id="IPR058792">
    <property type="entry name" value="Beta-barrel_RND_2"/>
</dbReference>
<feature type="coiled-coil region" evidence="2">
    <location>
        <begin position="143"/>
        <end position="170"/>
    </location>
</feature>
<dbReference type="Gene3D" id="1.10.287.470">
    <property type="entry name" value="Helix hairpin bin"/>
    <property type="match status" value="1"/>
</dbReference>
<name>A0ABQ2LE48_9PROT</name>
<evidence type="ECO:0000313" key="5">
    <source>
        <dbReference type="Proteomes" id="UP000602381"/>
    </source>
</evidence>
<accession>A0ABQ2LE48</accession>